<evidence type="ECO:0000313" key="6">
    <source>
        <dbReference type="Proteomes" id="UP000192652"/>
    </source>
</evidence>
<evidence type="ECO:0000313" key="5">
    <source>
        <dbReference type="Proteomes" id="UP000186143"/>
    </source>
</evidence>
<dbReference type="STRING" id="1672749.BJF92_03260"/>
<dbReference type="NCBIfam" id="NF001268">
    <property type="entry name" value="PRK00228.1-4"/>
    <property type="match status" value="1"/>
</dbReference>
<dbReference type="PANTHER" id="PTHR30327:SF1">
    <property type="entry name" value="UPF0301 PROTEIN YQGE"/>
    <property type="match status" value="1"/>
</dbReference>
<comment type="similarity">
    <text evidence="1 2">Belongs to the UPF0301 (AlgH) family.</text>
</comment>
<dbReference type="Proteomes" id="UP000192652">
    <property type="component" value="Unassembled WGS sequence"/>
</dbReference>
<dbReference type="RefSeq" id="WP_075635775.1">
    <property type="nucleotide sequence ID" value="NZ_MKIO01000033.1"/>
</dbReference>
<accession>A0A1Q9AHC9</accession>
<dbReference type="Gene3D" id="3.40.1740.10">
    <property type="entry name" value="VC0467-like"/>
    <property type="match status" value="1"/>
</dbReference>
<dbReference type="SUPFAM" id="SSF143456">
    <property type="entry name" value="VC0467-like"/>
    <property type="match status" value="1"/>
</dbReference>
<reference evidence="4" key="2">
    <citation type="submission" date="2016-12" db="EMBL/GenBank/DDBJ databases">
        <authorList>
            <person name="Zhang X."/>
            <person name="Zhao J."/>
        </authorList>
    </citation>
    <scope>NUCLEOTIDE SEQUENCE</scope>
    <source>
        <strain evidence="4">RD15</strain>
    </source>
</reference>
<evidence type="ECO:0000256" key="1">
    <source>
        <dbReference type="ARBA" id="ARBA00009600"/>
    </source>
</evidence>
<dbReference type="EMBL" id="MSPX01000026">
    <property type="protein sequence ID" value="OQP83918.1"/>
    <property type="molecule type" value="Genomic_DNA"/>
</dbReference>
<dbReference type="Pfam" id="PF02622">
    <property type="entry name" value="DUF179"/>
    <property type="match status" value="1"/>
</dbReference>
<keyword evidence="6" id="KW-1185">Reference proteome</keyword>
<dbReference type="Proteomes" id="UP000186143">
    <property type="component" value="Unassembled WGS sequence"/>
</dbReference>
<dbReference type="OrthoDB" id="9807486at2"/>
<evidence type="ECO:0000313" key="3">
    <source>
        <dbReference type="EMBL" id="OLP54589.1"/>
    </source>
</evidence>
<evidence type="ECO:0000313" key="4">
    <source>
        <dbReference type="EMBL" id="OQP83918.1"/>
    </source>
</evidence>
<reference evidence="4 6" key="3">
    <citation type="journal article" date="2017" name="Antonie Van Leeuwenhoek">
        <title>Rhizobium rhizosphaerae sp. nov., a novel species isolated from rice rhizosphere.</title>
        <authorList>
            <person name="Zhao J.J."/>
            <person name="Zhang J."/>
            <person name="Zhang R.J."/>
            <person name="Zhang C.W."/>
            <person name="Yin H.Q."/>
            <person name="Zhang X.X."/>
        </authorList>
    </citation>
    <scope>NUCLEOTIDE SEQUENCE [LARGE SCALE GENOMIC DNA]</scope>
    <source>
        <strain evidence="4 6">RD15</strain>
    </source>
</reference>
<protein>
    <recommendedName>
        <fullName evidence="2">UPF0301 protein BJF92_03260</fullName>
    </recommendedName>
</protein>
<dbReference type="HAMAP" id="MF_00758">
    <property type="entry name" value="UPF0301"/>
    <property type="match status" value="1"/>
</dbReference>
<evidence type="ECO:0000256" key="2">
    <source>
        <dbReference type="HAMAP-Rule" id="MF_00758"/>
    </source>
</evidence>
<reference evidence="3 5" key="1">
    <citation type="submission" date="2016-09" db="EMBL/GenBank/DDBJ databases">
        <title>Rhizobium sp. nov., a novel species isolated from the rice rhizosphere.</title>
        <authorList>
            <person name="Zhao J."/>
            <person name="Zhang X."/>
        </authorList>
    </citation>
    <scope>NUCLEOTIDE SEQUENCE [LARGE SCALE GENOMIC DNA]</scope>
    <source>
        <strain evidence="3 5">MH17</strain>
    </source>
</reference>
<dbReference type="GO" id="GO:0005829">
    <property type="term" value="C:cytosol"/>
    <property type="evidence" value="ECO:0007669"/>
    <property type="project" value="TreeGrafter"/>
</dbReference>
<dbReference type="EMBL" id="MKIO01000033">
    <property type="protein sequence ID" value="OLP54589.1"/>
    <property type="molecule type" value="Genomic_DNA"/>
</dbReference>
<dbReference type="AlphaFoldDB" id="A0A1Q9AHC9"/>
<comment type="caution">
    <text evidence="3">The sequence shown here is derived from an EMBL/GenBank/DDBJ whole genome shotgun (WGS) entry which is preliminary data.</text>
</comment>
<proteinExistence type="inferred from homology"/>
<dbReference type="PANTHER" id="PTHR30327">
    <property type="entry name" value="UNCHARACTERIZED PROTEIN YQGE"/>
    <property type="match status" value="1"/>
</dbReference>
<sequence length="199" mass="21735">MATLHKTRERGMLDGQFLIAMPGMLDSNFARTVVFICAHSSDGAMGFVLNRSQQLTFPEVLLHLDIINSDQAIRLPDSTRDFQIQTGGPVETGRGFVLHSDDYLSESSIPINDEICMTATLDIIRAISRGKGPTKAMLMLGYVGWGPGQLENEIAANDWLTSPPNEELIFDRTLVDKYDRALALMGVAPAMLSPTAGHA</sequence>
<organism evidence="3 5">
    <name type="scientific">Xaviernesmea rhizosphaerae</name>
    <dbReference type="NCBI Taxonomy" id="1672749"/>
    <lineage>
        <taxon>Bacteria</taxon>
        <taxon>Pseudomonadati</taxon>
        <taxon>Pseudomonadota</taxon>
        <taxon>Alphaproteobacteria</taxon>
        <taxon>Hyphomicrobiales</taxon>
        <taxon>Rhizobiaceae</taxon>
        <taxon>Rhizobium/Agrobacterium group</taxon>
        <taxon>Xaviernesmea</taxon>
    </lineage>
</organism>
<dbReference type="InterPro" id="IPR003774">
    <property type="entry name" value="AlgH-like"/>
</dbReference>
<name>A0A1Q9AHC9_9HYPH</name>
<gene>
    <name evidence="3" type="ORF">BJF92_03260</name>
    <name evidence="4" type="ORF">BTR14_21230</name>
</gene>